<feature type="region of interest" description="Disordered" evidence="1">
    <location>
        <begin position="131"/>
        <end position="181"/>
    </location>
</feature>
<organism evidence="2 3">
    <name type="scientific">Dipteronia dyeriana</name>
    <dbReference type="NCBI Taxonomy" id="168575"/>
    <lineage>
        <taxon>Eukaryota</taxon>
        <taxon>Viridiplantae</taxon>
        <taxon>Streptophyta</taxon>
        <taxon>Embryophyta</taxon>
        <taxon>Tracheophyta</taxon>
        <taxon>Spermatophyta</taxon>
        <taxon>Magnoliopsida</taxon>
        <taxon>eudicotyledons</taxon>
        <taxon>Gunneridae</taxon>
        <taxon>Pentapetalae</taxon>
        <taxon>rosids</taxon>
        <taxon>malvids</taxon>
        <taxon>Sapindales</taxon>
        <taxon>Sapindaceae</taxon>
        <taxon>Hippocastanoideae</taxon>
        <taxon>Acereae</taxon>
        <taxon>Dipteronia</taxon>
    </lineage>
</organism>
<reference evidence="2" key="1">
    <citation type="journal article" date="2023" name="Plant J.">
        <title>Genome sequences and population genomics provide insights into the demographic history, inbreeding, and mutation load of two 'living fossil' tree species of Dipteronia.</title>
        <authorList>
            <person name="Feng Y."/>
            <person name="Comes H.P."/>
            <person name="Chen J."/>
            <person name="Zhu S."/>
            <person name="Lu R."/>
            <person name="Zhang X."/>
            <person name="Li P."/>
            <person name="Qiu J."/>
            <person name="Olsen K.M."/>
            <person name="Qiu Y."/>
        </authorList>
    </citation>
    <scope>NUCLEOTIDE SEQUENCE</scope>
    <source>
        <strain evidence="2">KIB01</strain>
    </source>
</reference>
<evidence type="ECO:0008006" key="4">
    <source>
        <dbReference type="Google" id="ProtNLM"/>
    </source>
</evidence>
<sequence length="241" mass="26998">MALVPRDLTYNGLIKLVEDIVTFDSSSFNIELRTILTTSGRRTVVHIKNDRDVSFLMQEESVISEAYVTIVRRDQNRNDTDDAISSDDENDVSPPEFETNTVHGLDSFVEQYQFIEDKTFGDLIREEDNGERVNCDGQNFDGEGDIGGESAASDHSHSSGDHDDDIAGNTTTQRGSSVVSRPLSIFRLPSIRYNCQNGHSPGQPSRRQRKCRVCGEQGHNRHICPRCQMCKIEQSIPTIST</sequence>
<name>A0AAE0CJA3_9ROSI</name>
<feature type="compositionally biased region" description="Basic and acidic residues" evidence="1">
    <location>
        <begin position="152"/>
        <end position="161"/>
    </location>
</feature>
<feature type="compositionally biased region" description="Polar residues" evidence="1">
    <location>
        <begin position="169"/>
        <end position="179"/>
    </location>
</feature>
<comment type="caution">
    <text evidence="2">The sequence shown here is derived from an EMBL/GenBank/DDBJ whole genome shotgun (WGS) entry which is preliminary data.</text>
</comment>
<gene>
    <name evidence="2" type="ORF">Ddye_013071</name>
</gene>
<dbReference type="Proteomes" id="UP001280121">
    <property type="component" value="Unassembled WGS sequence"/>
</dbReference>
<dbReference type="EMBL" id="JANJYI010000004">
    <property type="protein sequence ID" value="KAK2653215.1"/>
    <property type="molecule type" value="Genomic_DNA"/>
</dbReference>
<feature type="region of interest" description="Disordered" evidence="1">
    <location>
        <begin position="78"/>
        <end position="100"/>
    </location>
</feature>
<evidence type="ECO:0000313" key="3">
    <source>
        <dbReference type="Proteomes" id="UP001280121"/>
    </source>
</evidence>
<proteinExistence type="predicted"/>
<accession>A0AAE0CJA3</accession>
<dbReference type="AlphaFoldDB" id="A0AAE0CJA3"/>
<feature type="compositionally biased region" description="Acidic residues" evidence="1">
    <location>
        <begin position="81"/>
        <end position="91"/>
    </location>
</feature>
<evidence type="ECO:0000256" key="1">
    <source>
        <dbReference type="SAM" id="MobiDB-lite"/>
    </source>
</evidence>
<keyword evidence="3" id="KW-1185">Reference proteome</keyword>
<protein>
    <recommendedName>
        <fullName evidence="4">CCHC-type domain-containing protein</fullName>
    </recommendedName>
</protein>
<evidence type="ECO:0000313" key="2">
    <source>
        <dbReference type="EMBL" id="KAK2653215.1"/>
    </source>
</evidence>